<evidence type="ECO:0000313" key="2">
    <source>
        <dbReference type="Proteomes" id="UP000032141"/>
    </source>
</evidence>
<dbReference type="HOGENOM" id="CLU_1483992_0_0_1"/>
<dbReference type="Gramene" id="Bo2g131590.1">
    <property type="protein sequence ID" value="Bo2g131590.1"/>
    <property type="gene ID" value="Bo2g131590"/>
</dbReference>
<dbReference type="AlphaFoldDB" id="A0A0D3AUQ8"/>
<organism evidence="1 2">
    <name type="scientific">Brassica oleracea var. oleracea</name>
    <dbReference type="NCBI Taxonomy" id="109376"/>
    <lineage>
        <taxon>Eukaryota</taxon>
        <taxon>Viridiplantae</taxon>
        <taxon>Streptophyta</taxon>
        <taxon>Embryophyta</taxon>
        <taxon>Tracheophyta</taxon>
        <taxon>Spermatophyta</taxon>
        <taxon>Magnoliopsida</taxon>
        <taxon>eudicotyledons</taxon>
        <taxon>Gunneridae</taxon>
        <taxon>Pentapetalae</taxon>
        <taxon>rosids</taxon>
        <taxon>malvids</taxon>
        <taxon>Brassicales</taxon>
        <taxon>Brassicaceae</taxon>
        <taxon>Brassiceae</taxon>
        <taxon>Brassica</taxon>
    </lineage>
</organism>
<reference evidence="1" key="2">
    <citation type="submission" date="2015-03" db="UniProtKB">
        <authorList>
            <consortium name="EnsemblPlants"/>
        </authorList>
    </citation>
    <scope>IDENTIFICATION</scope>
</reference>
<dbReference type="InterPro" id="IPR032675">
    <property type="entry name" value="LRR_dom_sf"/>
</dbReference>
<dbReference type="Proteomes" id="UP000032141">
    <property type="component" value="Chromosome C2"/>
</dbReference>
<dbReference type="Gene3D" id="3.80.10.10">
    <property type="entry name" value="Ribonuclease Inhibitor"/>
    <property type="match status" value="1"/>
</dbReference>
<dbReference type="EnsemblPlants" id="Bo2g131590.1">
    <property type="protein sequence ID" value="Bo2g131590.1"/>
    <property type="gene ID" value="Bo2g131590"/>
</dbReference>
<accession>A0A0D3AUQ8</accession>
<dbReference type="OMA" id="EEVRWWI"/>
<reference evidence="1 2" key="1">
    <citation type="journal article" date="2014" name="Genome Biol.">
        <title>Transcriptome and methylome profiling reveals relics of genome dominance in the mesopolyploid Brassica oleracea.</title>
        <authorList>
            <person name="Parkin I.A."/>
            <person name="Koh C."/>
            <person name="Tang H."/>
            <person name="Robinson S.J."/>
            <person name="Kagale S."/>
            <person name="Clarke W.E."/>
            <person name="Town C.D."/>
            <person name="Nixon J."/>
            <person name="Krishnakumar V."/>
            <person name="Bidwell S.L."/>
            <person name="Denoeud F."/>
            <person name="Belcram H."/>
            <person name="Links M.G."/>
            <person name="Just J."/>
            <person name="Clarke C."/>
            <person name="Bender T."/>
            <person name="Huebert T."/>
            <person name="Mason A.S."/>
            <person name="Pires J.C."/>
            <person name="Barker G."/>
            <person name="Moore J."/>
            <person name="Walley P.G."/>
            <person name="Manoli S."/>
            <person name="Batley J."/>
            <person name="Edwards D."/>
            <person name="Nelson M.N."/>
            <person name="Wang X."/>
            <person name="Paterson A.H."/>
            <person name="King G."/>
            <person name="Bancroft I."/>
            <person name="Chalhoub B."/>
            <person name="Sharpe A.G."/>
        </authorList>
    </citation>
    <scope>NUCLEOTIDE SEQUENCE</scope>
    <source>
        <strain evidence="1 2">cv. TO1000</strain>
    </source>
</reference>
<evidence type="ECO:0000313" key="1">
    <source>
        <dbReference type="EnsemblPlants" id="Bo2g131590.1"/>
    </source>
</evidence>
<protein>
    <submittedName>
        <fullName evidence="1">Uncharacterized protein</fullName>
    </submittedName>
</protein>
<name>A0A0D3AUQ8_BRAOL</name>
<keyword evidence="2" id="KW-1185">Reference proteome</keyword>
<dbReference type="SUPFAM" id="SSF52047">
    <property type="entry name" value="RNI-like"/>
    <property type="match status" value="1"/>
</dbReference>
<sequence>MMFCVFGSAAYPPHGDHVSLIEAFVSLRYLNLGLYLKETGIEEVRWWIEKFYYLEVLDMKGSNKLEYVNLNISKLKQLERYDLSDCKALTGASWSDRSNSVVSYFERRNISISFNNCLNLDHEALIQQKTYLGCKLNFSGEEVPSYFTHRTTETSSSFLTIPLPQSSLSLTNIPPIQGLHCA</sequence>
<proteinExistence type="predicted"/>